<sequence length="95" mass="10562">RNQRFWGQYAYQMKIRKGKLGIGLQVWMLTVSFDPSDINFGDETDDDAFPTAAESGMAVDLGLGGYYSHPNFYAGFSAHHLTAPRVSLGDKSQIK</sequence>
<name>A0AAX4Y338_9BACE</name>
<feature type="non-terminal residue" evidence="1">
    <location>
        <position position="1"/>
    </location>
</feature>
<reference evidence="1" key="1">
    <citation type="submission" date="2023-03" db="EMBL/GenBank/DDBJ databases">
        <title>DFI Biobank Strains.</title>
        <authorList>
            <person name="Mostad J."/>
            <person name="Paddock L."/>
            <person name="Medina S."/>
            <person name="Waligurski E."/>
            <person name="Barat B."/>
            <person name="Smith R."/>
            <person name="Burgo V."/>
            <person name="Metcalfe C."/>
            <person name="Woodson C."/>
            <person name="Sundararajan A."/>
            <person name="Ramaswamy R."/>
            <person name="Lin H."/>
            <person name="Pamer E.G."/>
        </authorList>
    </citation>
    <scope>NUCLEOTIDE SEQUENCE</scope>
    <source>
        <strain evidence="1">DFI.9.5</strain>
    </source>
</reference>
<organism evidence="1 2">
    <name type="scientific">Bacteroides cellulosilyticus</name>
    <dbReference type="NCBI Taxonomy" id="246787"/>
    <lineage>
        <taxon>Bacteria</taxon>
        <taxon>Pseudomonadati</taxon>
        <taxon>Bacteroidota</taxon>
        <taxon>Bacteroidia</taxon>
        <taxon>Bacteroidales</taxon>
        <taxon>Bacteroidaceae</taxon>
        <taxon>Bacteroides</taxon>
    </lineage>
</organism>
<accession>A0AAX4Y338</accession>
<feature type="non-terminal residue" evidence="1">
    <location>
        <position position="95"/>
    </location>
</feature>
<gene>
    <name evidence="1" type="ORF">PZH42_31380</name>
</gene>
<dbReference type="EMBL" id="JARFID010001172">
    <property type="protein sequence ID" value="MDE8698404.1"/>
    <property type="molecule type" value="Genomic_DNA"/>
</dbReference>
<evidence type="ECO:0000313" key="1">
    <source>
        <dbReference type="EMBL" id="MDE8698404.1"/>
    </source>
</evidence>
<dbReference type="InterPro" id="IPR019861">
    <property type="entry name" value="PorP/SprF_Bacteroidetes"/>
</dbReference>
<proteinExistence type="predicted"/>
<evidence type="ECO:0000313" key="2">
    <source>
        <dbReference type="Proteomes" id="UP001221924"/>
    </source>
</evidence>
<dbReference type="Proteomes" id="UP001221924">
    <property type="component" value="Unassembled WGS sequence"/>
</dbReference>
<dbReference type="AlphaFoldDB" id="A0AAX4Y338"/>
<comment type="caution">
    <text evidence="1">The sequence shown here is derived from an EMBL/GenBank/DDBJ whole genome shotgun (WGS) entry which is preliminary data.</text>
</comment>
<protein>
    <submittedName>
        <fullName evidence="1">Type IX secretion system membrane protein PorP/SprF</fullName>
    </submittedName>
</protein>
<dbReference type="RefSeq" id="WP_275203251.1">
    <property type="nucleotide sequence ID" value="NZ_JARFID010001172.1"/>
</dbReference>
<dbReference type="Pfam" id="PF11751">
    <property type="entry name" value="PorP_SprF"/>
    <property type="match status" value="1"/>
</dbReference>